<dbReference type="EMBL" id="WWCP01000001">
    <property type="protein sequence ID" value="MYM80807.1"/>
    <property type="molecule type" value="Genomic_DNA"/>
</dbReference>
<keyword evidence="1 2" id="KW-0732">Signal</keyword>
<accession>A0A6L8MD98</accession>
<evidence type="ECO:0000256" key="1">
    <source>
        <dbReference type="ARBA" id="ARBA00022729"/>
    </source>
</evidence>
<dbReference type="InterPro" id="IPR036938">
    <property type="entry name" value="PAP2/HPO_sf"/>
</dbReference>
<comment type="caution">
    <text evidence="4">The sequence shown here is derived from an EMBL/GenBank/DDBJ whole genome shotgun (WGS) entry which is preliminary data.</text>
</comment>
<feature type="chain" id="PRO_5026657097" evidence="2">
    <location>
        <begin position="24"/>
        <end position="649"/>
    </location>
</feature>
<dbReference type="PROSITE" id="PS51257">
    <property type="entry name" value="PROKAR_LIPOPROTEIN"/>
    <property type="match status" value="1"/>
</dbReference>
<protein>
    <submittedName>
        <fullName evidence="4">Phosphatase PAP2 family protein</fullName>
    </submittedName>
</protein>
<evidence type="ECO:0000256" key="2">
    <source>
        <dbReference type="SAM" id="SignalP"/>
    </source>
</evidence>
<dbReference type="InterPro" id="IPR000326">
    <property type="entry name" value="PAP2/HPO"/>
</dbReference>
<gene>
    <name evidence="4" type="ORF">GTP44_02375</name>
</gene>
<dbReference type="Pfam" id="PF12951">
    <property type="entry name" value="PATR"/>
    <property type="match status" value="1"/>
</dbReference>
<organism evidence="4 5">
    <name type="scientific">Duganella lactea</name>
    <dbReference type="NCBI Taxonomy" id="2692173"/>
    <lineage>
        <taxon>Bacteria</taxon>
        <taxon>Pseudomonadati</taxon>
        <taxon>Pseudomonadota</taxon>
        <taxon>Betaproteobacteria</taxon>
        <taxon>Burkholderiales</taxon>
        <taxon>Oxalobacteraceae</taxon>
        <taxon>Telluria group</taxon>
        <taxon>Duganella</taxon>
    </lineage>
</organism>
<evidence type="ECO:0000313" key="5">
    <source>
        <dbReference type="Proteomes" id="UP000474565"/>
    </source>
</evidence>
<sequence>MQLLPARPLILALSIAAALSACGGSDSDQPLLIPAAPADQGAAEVAPVPTVTAFVDTAATNQRGDAHFATLSTNAAVRLLGGFLNIWKPLTEIVDAGVSAPAIDGFPAVVPSTWSGVPGDGTPDGKVVNAAIHQANIDYVIKATTNRTPEQAVQAYLDDRRGKAYSISDGMGPLTAAWRASTQQTTTITSVAADATTKVYNDGGNNTGISGSANPTFGDVVDLTNLIGNNASTEPSKRFFKYARPFRWSTSVQLLPALVPAKSSTPPTDGGFTSGHSAEATRVAVAMAYAVPERFQEMLSRGLELGEMRIIAGMHSPLDVLSGRILGQASAAANLADPANQAKKAAAVAQAHATLMAATNTTAATFASYAQSGTTANDRFADYATNKANYLRRSTYGFPQIAAANAPAVVPKGAEVLLETRLPYLDQGQRRVVLKTTALPSGYPVMDDAEGWGRLNLFAAADGYASFSGNVTIVMDAAKGGFNAADRWRNDISGSGKLIKQGTGTLKLTGANTWTGGTELTAGTLQGDSVAAFGAGDVYNSGGTLVANAPAALKLSGKYTQLSGNTTLELDVGGAAAGSQGTLMVGGTATIAGGTLRIKFANGYKPKAGDVLNVITAGSLKGRFGTITVDGFGTVTANYSGNALSLTLG</sequence>
<reference evidence="4 5" key="1">
    <citation type="submission" date="2019-12" db="EMBL/GenBank/DDBJ databases">
        <title>Novel species isolated from a subtropical stream in China.</title>
        <authorList>
            <person name="Lu H."/>
        </authorList>
    </citation>
    <scope>NUCLEOTIDE SEQUENCE [LARGE SCALE GENOMIC DNA]</scope>
    <source>
        <strain evidence="4 5">FT50W</strain>
    </source>
</reference>
<dbReference type="InterPro" id="IPR013425">
    <property type="entry name" value="Autotrns_rpt"/>
</dbReference>
<dbReference type="AlphaFoldDB" id="A0A6L8MD98"/>
<dbReference type="RefSeq" id="WP_161018148.1">
    <property type="nucleotide sequence ID" value="NZ_WWCP01000001.1"/>
</dbReference>
<dbReference type="Proteomes" id="UP000474565">
    <property type="component" value="Unassembled WGS sequence"/>
</dbReference>
<dbReference type="NCBIfam" id="TIGR02601">
    <property type="entry name" value="autotrns_rpt"/>
    <property type="match status" value="1"/>
</dbReference>
<name>A0A6L8MD98_9BURK</name>
<proteinExistence type="predicted"/>
<evidence type="ECO:0000313" key="4">
    <source>
        <dbReference type="EMBL" id="MYM80807.1"/>
    </source>
</evidence>
<dbReference type="Gene3D" id="1.20.144.10">
    <property type="entry name" value="Phosphatidic acid phosphatase type 2/haloperoxidase"/>
    <property type="match status" value="1"/>
</dbReference>
<dbReference type="Gene3D" id="2.160.20.20">
    <property type="match status" value="1"/>
</dbReference>
<evidence type="ECO:0000259" key="3">
    <source>
        <dbReference type="SMART" id="SM00014"/>
    </source>
</evidence>
<dbReference type="SUPFAM" id="SSF48317">
    <property type="entry name" value="Acid phosphatase/Vanadium-dependent haloperoxidase"/>
    <property type="match status" value="1"/>
</dbReference>
<feature type="signal peptide" evidence="2">
    <location>
        <begin position="1"/>
        <end position="23"/>
    </location>
</feature>
<dbReference type="InterPro" id="IPR012332">
    <property type="entry name" value="Autotransporter_pectin_lyase_C"/>
</dbReference>
<dbReference type="Pfam" id="PF01569">
    <property type="entry name" value="PAP2"/>
    <property type="match status" value="1"/>
</dbReference>
<feature type="domain" description="Phosphatidic acid phosphatase type 2/haloperoxidase" evidence="3">
    <location>
        <begin position="220"/>
        <end position="335"/>
    </location>
</feature>
<dbReference type="SMART" id="SM00014">
    <property type="entry name" value="acidPPc"/>
    <property type="match status" value="1"/>
</dbReference>